<keyword evidence="2" id="KW-0723">Serine/threonine-protein kinase</keyword>
<keyword evidence="6" id="KW-0067">ATP-binding</keyword>
<dbReference type="PROSITE" id="PS50011">
    <property type="entry name" value="PROTEIN_KINASE_DOM"/>
    <property type="match status" value="1"/>
</dbReference>
<keyword evidence="4" id="KW-0547">Nucleotide-binding</keyword>
<dbReference type="SMART" id="SM01260">
    <property type="entry name" value="LANC_like"/>
    <property type="match status" value="1"/>
</dbReference>
<dbReference type="InterPro" id="IPR000719">
    <property type="entry name" value="Prot_kinase_dom"/>
</dbReference>
<name>A0A117PAP0_9ACTN</name>
<evidence type="ECO:0000256" key="4">
    <source>
        <dbReference type="ARBA" id="ARBA00022741"/>
    </source>
</evidence>
<comment type="caution">
    <text evidence="8">The sequence shown here is derived from an EMBL/GenBank/DDBJ whole genome shotgun (WGS) entry which is preliminary data.</text>
</comment>
<sequence>MAIPEDWERNTLSQWTVVQPSDAALPVQGWKVHVSATHENAERILKATAEYCISTNTAFKFLSGPVALHQQNHKYAHRGSSGKFIAIYPLDEEGLRTTLNELGDILDGEKGPHILSDLRWRNGPLYVRYGGFAQRFAHDSAGKPVLAIENPDGELVPDEREPVFAPPSWVDVPDFLRRQQADMARPAEFPFRPEAALHFSNGGGVYRATEASTGRTVALKEARPYAGLDMLGVEAVTRLKHEAAVLRRLSGLSCTPEYYDYLTCWEHHFVASEFIEGTTLWKEMITRTPLLGLDGADQRDPEYTAWALNVYDQLERGLQDIHARGVVLGDIHPHNIMVSPDGSVVFIDFEFAGIDDPHHRPAQGAPGFYPPPHLSGVAVDDWLLACLGLHMFYPLTSLLDLSRAKALQLARAIQDRFPVPDDYIRRLTQKLSHGITEGGTGVYATWGRDFSEATPSIAAGILASATPERDDRLFPGDIEQFTTGGLNVAHGVAGVLYALAQTGHGRHEEHEQWLISQVREVAESQLGFYDGLHGIAYVLDHLGHEGEALSLLDRALNRPIRHPGIDLRGGLSGIGLNLLHFAQRNGDADLHKRAVNVGEHLASVLPSTPPSASQLVGQAGLMRGWSGPALLFLRLHEATGDHDYLGLAARALRMDLAGCALTPYATLEVDEGFRVLPYLATGSAGLGMVLQDYLSHHDDEEFRVALEQIVKAAHYEFYIQPNLFNGAAGILFLLTRERVREATSAHDGAIDRLMRLLVLQAIPHESHIAFPGEQLLRLSTDLATGAAGVLLGIDAVRTGSPALPFLPPPVSTQTSG</sequence>
<evidence type="ECO:0000256" key="1">
    <source>
        <dbReference type="ARBA" id="ARBA00012513"/>
    </source>
</evidence>
<dbReference type="EMBL" id="LMWJ01000010">
    <property type="protein sequence ID" value="KUM76084.1"/>
    <property type="molecule type" value="Genomic_DNA"/>
</dbReference>
<evidence type="ECO:0000313" key="9">
    <source>
        <dbReference type="Proteomes" id="UP000054024"/>
    </source>
</evidence>
<keyword evidence="5" id="KW-0418">Kinase</keyword>
<dbReference type="Gene3D" id="1.50.10.10">
    <property type="match status" value="2"/>
</dbReference>
<dbReference type="GO" id="GO:0005975">
    <property type="term" value="P:carbohydrate metabolic process"/>
    <property type="evidence" value="ECO:0007669"/>
    <property type="project" value="InterPro"/>
</dbReference>
<dbReference type="InterPro" id="IPR012341">
    <property type="entry name" value="6hp_glycosidase-like_sf"/>
</dbReference>
<dbReference type="CDD" id="cd04791">
    <property type="entry name" value="LanC_SerThrkinase"/>
    <property type="match status" value="1"/>
</dbReference>
<dbReference type="GO" id="GO:0004674">
    <property type="term" value="F:protein serine/threonine kinase activity"/>
    <property type="evidence" value="ECO:0007669"/>
    <property type="project" value="UniProtKB-KW"/>
</dbReference>
<dbReference type="InterPro" id="IPR011009">
    <property type="entry name" value="Kinase-like_dom_sf"/>
</dbReference>
<feature type="domain" description="Protein kinase" evidence="7">
    <location>
        <begin position="191"/>
        <end position="482"/>
    </location>
</feature>
<evidence type="ECO:0000259" key="7">
    <source>
        <dbReference type="PROSITE" id="PS50011"/>
    </source>
</evidence>
<accession>A0A117PAP0</accession>
<keyword evidence="3" id="KW-0808">Transferase</keyword>
<reference evidence="8 9" key="1">
    <citation type="submission" date="2015-10" db="EMBL/GenBank/DDBJ databases">
        <title>Draft genome sequence of Streptomyces curacoi DSM 40107, type strain for the species Streptomyces curacoi.</title>
        <authorList>
            <person name="Ruckert C."/>
            <person name="Winkler A."/>
            <person name="Kalinowski J."/>
            <person name="Kampfer P."/>
            <person name="Glaeser S."/>
        </authorList>
    </citation>
    <scope>NUCLEOTIDE SEQUENCE [LARGE SCALE GENOMIC DNA]</scope>
    <source>
        <strain evidence="8 9">DSM 40107</strain>
    </source>
</reference>
<dbReference type="AlphaFoldDB" id="A0A117PAP0"/>
<dbReference type="SUPFAM" id="SSF158745">
    <property type="entry name" value="LanC-like"/>
    <property type="match status" value="1"/>
</dbReference>
<dbReference type="InterPro" id="IPR057929">
    <property type="entry name" value="RamC_N"/>
</dbReference>
<dbReference type="SUPFAM" id="SSF56112">
    <property type="entry name" value="Protein kinase-like (PK-like)"/>
    <property type="match status" value="1"/>
</dbReference>
<dbReference type="PANTHER" id="PTHR43289:SF6">
    <property type="entry name" value="SERINE_THREONINE-PROTEIN KINASE NEKL-3"/>
    <property type="match status" value="1"/>
</dbReference>
<gene>
    <name evidence="8" type="ORF">AQI70_16025</name>
</gene>
<dbReference type="NCBIfam" id="NF038151">
    <property type="entry name" value="lanthi_synth_III"/>
    <property type="match status" value="1"/>
</dbReference>
<evidence type="ECO:0000256" key="6">
    <source>
        <dbReference type="ARBA" id="ARBA00022840"/>
    </source>
</evidence>
<organism evidence="8 9">
    <name type="scientific">Streptomyces curacoi</name>
    <dbReference type="NCBI Taxonomy" id="146536"/>
    <lineage>
        <taxon>Bacteria</taxon>
        <taxon>Bacillati</taxon>
        <taxon>Actinomycetota</taxon>
        <taxon>Actinomycetes</taxon>
        <taxon>Kitasatosporales</taxon>
        <taxon>Streptomycetaceae</taxon>
        <taxon>Streptomyces</taxon>
    </lineage>
</organism>
<dbReference type="STRING" id="146536.AQI70_16025"/>
<proteinExistence type="predicted"/>
<dbReference type="InterPro" id="IPR007822">
    <property type="entry name" value="LANC-like"/>
</dbReference>
<dbReference type="Pfam" id="PF00069">
    <property type="entry name" value="Pkinase"/>
    <property type="match status" value="1"/>
</dbReference>
<evidence type="ECO:0000256" key="2">
    <source>
        <dbReference type="ARBA" id="ARBA00022527"/>
    </source>
</evidence>
<dbReference type="EC" id="2.7.11.1" evidence="1"/>
<evidence type="ECO:0000256" key="3">
    <source>
        <dbReference type="ARBA" id="ARBA00022679"/>
    </source>
</evidence>
<dbReference type="Proteomes" id="UP000054024">
    <property type="component" value="Unassembled WGS sequence"/>
</dbReference>
<dbReference type="Gene3D" id="1.10.510.10">
    <property type="entry name" value="Transferase(Phosphotransferase) domain 1"/>
    <property type="match status" value="1"/>
</dbReference>
<dbReference type="GO" id="GO:0031179">
    <property type="term" value="P:peptide modification"/>
    <property type="evidence" value="ECO:0007669"/>
    <property type="project" value="InterPro"/>
</dbReference>
<dbReference type="InterPro" id="IPR053524">
    <property type="entry name" value="Aerial_hyphae_peptide-synth"/>
</dbReference>
<dbReference type="Pfam" id="PF25816">
    <property type="entry name" value="RamC_N"/>
    <property type="match status" value="1"/>
</dbReference>
<evidence type="ECO:0000313" key="8">
    <source>
        <dbReference type="EMBL" id="KUM76084.1"/>
    </source>
</evidence>
<dbReference type="GO" id="GO:0005524">
    <property type="term" value="F:ATP binding"/>
    <property type="evidence" value="ECO:0007669"/>
    <property type="project" value="UniProtKB-KW"/>
</dbReference>
<dbReference type="SMART" id="SM00220">
    <property type="entry name" value="S_TKc"/>
    <property type="match status" value="1"/>
</dbReference>
<keyword evidence="9" id="KW-1185">Reference proteome</keyword>
<evidence type="ECO:0000256" key="5">
    <source>
        <dbReference type="ARBA" id="ARBA00022777"/>
    </source>
</evidence>
<protein>
    <recommendedName>
        <fullName evidence="1">non-specific serine/threonine protein kinase</fullName>
        <ecNumber evidence="1">2.7.11.1</ecNumber>
    </recommendedName>
</protein>
<dbReference type="PANTHER" id="PTHR43289">
    <property type="entry name" value="MITOGEN-ACTIVATED PROTEIN KINASE KINASE KINASE 20-RELATED"/>
    <property type="match status" value="1"/>
</dbReference>
<dbReference type="InterPro" id="IPR058053">
    <property type="entry name" value="RamC_C"/>
</dbReference>